<evidence type="ECO:0000256" key="1">
    <source>
        <dbReference type="ARBA" id="ARBA00004370"/>
    </source>
</evidence>
<dbReference type="GO" id="GO:0016787">
    <property type="term" value="F:hydrolase activity"/>
    <property type="evidence" value="ECO:0007669"/>
    <property type="project" value="UniProtKB-KW"/>
</dbReference>
<keyword evidence="3" id="KW-0732">Signal</keyword>
<dbReference type="PROSITE" id="PS51257">
    <property type="entry name" value="PROKAR_LIPOPROTEIN"/>
    <property type="match status" value="1"/>
</dbReference>
<gene>
    <name evidence="5" type="ORF">PQO05_00235</name>
</gene>
<dbReference type="InterPro" id="IPR012338">
    <property type="entry name" value="Beta-lactam/transpept-like"/>
</dbReference>
<dbReference type="PANTHER" id="PTHR46825:SF11">
    <property type="entry name" value="PENICILLIN-BINDING PROTEIN 4"/>
    <property type="match status" value="1"/>
</dbReference>
<name>A0ABY7T791_9SPHI</name>
<dbReference type="Proteomes" id="UP001216139">
    <property type="component" value="Chromosome"/>
</dbReference>
<accession>A0ABY7T791</accession>
<evidence type="ECO:0000256" key="3">
    <source>
        <dbReference type="SAM" id="SignalP"/>
    </source>
</evidence>
<dbReference type="PANTHER" id="PTHR46825">
    <property type="entry name" value="D-ALANYL-D-ALANINE-CARBOXYPEPTIDASE/ENDOPEPTIDASE AMPH"/>
    <property type="match status" value="1"/>
</dbReference>
<evidence type="ECO:0000259" key="4">
    <source>
        <dbReference type="Pfam" id="PF00144"/>
    </source>
</evidence>
<keyword evidence="6" id="KW-1185">Reference proteome</keyword>
<dbReference type="Pfam" id="PF00144">
    <property type="entry name" value="Beta-lactamase"/>
    <property type="match status" value="1"/>
</dbReference>
<keyword evidence="5" id="KW-0378">Hydrolase</keyword>
<evidence type="ECO:0000256" key="2">
    <source>
        <dbReference type="ARBA" id="ARBA00023136"/>
    </source>
</evidence>
<feature type="signal peptide" evidence="3">
    <location>
        <begin position="1"/>
        <end position="19"/>
    </location>
</feature>
<protein>
    <submittedName>
        <fullName evidence="5">Serine hydrolase</fullName>
    </submittedName>
</protein>
<organism evidence="5 6">
    <name type="scientific">Mucilaginibacter jinjuensis</name>
    <dbReference type="NCBI Taxonomy" id="1176721"/>
    <lineage>
        <taxon>Bacteria</taxon>
        <taxon>Pseudomonadati</taxon>
        <taxon>Bacteroidota</taxon>
        <taxon>Sphingobacteriia</taxon>
        <taxon>Sphingobacteriales</taxon>
        <taxon>Sphingobacteriaceae</taxon>
        <taxon>Mucilaginibacter</taxon>
    </lineage>
</organism>
<dbReference type="EMBL" id="CP117167">
    <property type="protein sequence ID" value="WCT12360.1"/>
    <property type="molecule type" value="Genomic_DNA"/>
</dbReference>
<evidence type="ECO:0000313" key="6">
    <source>
        <dbReference type="Proteomes" id="UP001216139"/>
    </source>
</evidence>
<comment type="subcellular location">
    <subcellularLocation>
        <location evidence="1">Membrane</location>
    </subcellularLocation>
</comment>
<proteinExistence type="predicted"/>
<sequence length="406" mass="45768">MSVAPLKFISAICSVILLASCSSKPHNQATSPAAAINTAPLDTQKLLQYDPKKADPQIDAFMKHLHQVSGFNGNVLVAEKGKIVYENAFGWANHLTKDSLKINSRFELASVSKTMTSTAILMLMERGKLKLDQDVRDFFPNFPYAGITIRLLLTHRSGMMNYVYFIDGVFRSEHRDQRKGVTNQQAMDMIAQYKPAPFNKPNVRFLYNNSNFMVLGSIIEKVTGMPYAQFMKENIFKPAGMAHTDVYSKATYDKIPVDVVGHDRNSWKYSVAQNFLDGPVGDKGIYSTVGDLFLFDRAMRANRLISAATQDSAYTDRNPMIRGHFNYGYGWRLFEGPNEKVVYHTGWWHGFRHIFLRDMKNDITIVLLGNVVNGSLLHLDDLFKMTGMPVVRKSAYSGNGDTAEDQ</sequence>
<dbReference type="InterPro" id="IPR050491">
    <property type="entry name" value="AmpC-like"/>
</dbReference>
<reference evidence="5 6" key="1">
    <citation type="submission" date="2023-02" db="EMBL/GenBank/DDBJ databases">
        <title>Genome sequence of Mucilaginibacter jinjuensis strain KACC 16571.</title>
        <authorList>
            <person name="Kim S."/>
            <person name="Heo J."/>
            <person name="Kwon S.-W."/>
        </authorList>
    </citation>
    <scope>NUCLEOTIDE SEQUENCE [LARGE SCALE GENOMIC DNA]</scope>
    <source>
        <strain evidence="5 6">KACC 16571</strain>
    </source>
</reference>
<feature type="domain" description="Beta-lactamase-related" evidence="4">
    <location>
        <begin position="74"/>
        <end position="373"/>
    </location>
</feature>
<evidence type="ECO:0000313" key="5">
    <source>
        <dbReference type="EMBL" id="WCT12360.1"/>
    </source>
</evidence>
<dbReference type="SUPFAM" id="SSF56601">
    <property type="entry name" value="beta-lactamase/transpeptidase-like"/>
    <property type="match status" value="1"/>
</dbReference>
<dbReference type="RefSeq" id="WP_273630618.1">
    <property type="nucleotide sequence ID" value="NZ_CP117167.1"/>
</dbReference>
<dbReference type="Gene3D" id="3.40.710.10">
    <property type="entry name" value="DD-peptidase/beta-lactamase superfamily"/>
    <property type="match status" value="1"/>
</dbReference>
<dbReference type="InterPro" id="IPR001466">
    <property type="entry name" value="Beta-lactam-related"/>
</dbReference>
<feature type="chain" id="PRO_5046172955" evidence="3">
    <location>
        <begin position="20"/>
        <end position="406"/>
    </location>
</feature>
<keyword evidence="2" id="KW-0472">Membrane</keyword>